<dbReference type="GeneID" id="64819527"/>
<keyword evidence="1" id="KW-0472">Membrane</keyword>
<feature type="transmembrane region" description="Helical" evidence="1">
    <location>
        <begin position="243"/>
        <end position="269"/>
    </location>
</feature>
<name>A0A8T8K2Q0_9EURY</name>
<dbReference type="RefSeq" id="WP_211533598.1">
    <property type="nucleotide sequence ID" value="NZ_CP058560.1"/>
</dbReference>
<feature type="transmembrane region" description="Helical" evidence="1">
    <location>
        <begin position="124"/>
        <end position="142"/>
    </location>
</feature>
<dbReference type="KEGG" id="meme:HYG87_02145"/>
<dbReference type="PANTHER" id="PTHR20992">
    <property type="entry name" value="AT15442P-RELATED"/>
    <property type="match status" value="1"/>
</dbReference>
<dbReference type="NCBIfam" id="TIGR00341">
    <property type="entry name" value="TIGR00341 family protein"/>
    <property type="match status" value="1"/>
</dbReference>
<dbReference type="PANTHER" id="PTHR20992:SF9">
    <property type="entry name" value="AT15442P-RELATED"/>
    <property type="match status" value="1"/>
</dbReference>
<keyword evidence="3" id="KW-1185">Reference proteome</keyword>
<protein>
    <submittedName>
        <fullName evidence="2">TIGR00341 family protein</fullName>
    </submittedName>
</protein>
<proteinExistence type="predicted"/>
<keyword evidence="1" id="KW-1133">Transmembrane helix</keyword>
<evidence type="ECO:0000313" key="3">
    <source>
        <dbReference type="Proteomes" id="UP000681041"/>
    </source>
</evidence>
<evidence type="ECO:0000313" key="2">
    <source>
        <dbReference type="EMBL" id="QUH22654.1"/>
    </source>
</evidence>
<feature type="transmembrane region" description="Helical" evidence="1">
    <location>
        <begin position="315"/>
        <end position="334"/>
    </location>
</feature>
<gene>
    <name evidence="2" type="ORF">HYG87_02145</name>
</gene>
<dbReference type="Proteomes" id="UP000681041">
    <property type="component" value="Chromosome"/>
</dbReference>
<sequence>MVLRLMEIILPSSEVNLPQLNSLLEDHEILGYWEVGLTEELILVRVLLPAIETESLLDKIEDAFGGLEGFRIFIINVKATLPRVNSNNNPAEEMAEEIEDEKKVERVSREELYSSISQLMDSPLIFSVLMILASLVAAIGALKDNVAVIIGAMIIAPMLSPNVGFALSTVLSDKDLARKSIYFNALGIFIGFIIAFIIGLMVPVDPTVPSISIRSDLAMGSVVLAFASGVAGSLAFTTALSSILIGVMISVALLPPLVIVGLLAGAGYYDLAGGAGLLFITNLVGVNFAAVLTFWVQKIKPLDKEEAKSARKYTYGALIAWGVILFALLMLVFARNLI</sequence>
<dbReference type="OrthoDB" id="3266at2157"/>
<evidence type="ECO:0000256" key="1">
    <source>
        <dbReference type="SAM" id="Phobius"/>
    </source>
</evidence>
<dbReference type="AlphaFoldDB" id="A0A8T8K2Q0"/>
<feature type="transmembrane region" description="Helical" evidence="1">
    <location>
        <begin position="148"/>
        <end position="169"/>
    </location>
</feature>
<dbReference type="EMBL" id="CP058560">
    <property type="protein sequence ID" value="QUH22654.1"/>
    <property type="molecule type" value="Genomic_DNA"/>
</dbReference>
<dbReference type="InterPro" id="IPR005240">
    <property type="entry name" value="DUF389"/>
</dbReference>
<feature type="transmembrane region" description="Helical" evidence="1">
    <location>
        <begin position="217"/>
        <end position="236"/>
    </location>
</feature>
<organism evidence="2 3">
    <name type="scientific">Methanobacterium alkalithermotolerans</name>
    <dbReference type="NCBI Taxonomy" id="2731220"/>
    <lineage>
        <taxon>Archaea</taxon>
        <taxon>Methanobacteriati</taxon>
        <taxon>Methanobacteriota</taxon>
        <taxon>Methanomada group</taxon>
        <taxon>Methanobacteria</taxon>
        <taxon>Methanobacteriales</taxon>
        <taxon>Methanobacteriaceae</taxon>
        <taxon>Methanobacterium</taxon>
    </lineage>
</organism>
<dbReference type="Pfam" id="PF04087">
    <property type="entry name" value="DUF389"/>
    <property type="match status" value="1"/>
</dbReference>
<keyword evidence="1" id="KW-0812">Transmembrane</keyword>
<accession>A0A8T8K2Q0</accession>
<reference evidence="2" key="1">
    <citation type="submission" date="2020-07" db="EMBL/GenBank/DDBJ databases">
        <title>Methanobacterium. sp. MethCan genome.</title>
        <authorList>
            <person name="Postec A."/>
            <person name="Quemeneur M."/>
        </authorList>
    </citation>
    <scope>NUCLEOTIDE SEQUENCE</scope>
    <source>
        <strain evidence="2">MethCAN</strain>
    </source>
</reference>
<feature type="transmembrane region" description="Helical" evidence="1">
    <location>
        <begin position="181"/>
        <end position="202"/>
    </location>
</feature>
<feature type="transmembrane region" description="Helical" evidence="1">
    <location>
        <begin position="275"/>
        <end position="295"/>
    </location>
</feature>